<feature type="region of interest" description="Disordered" evidence="1">
    <location>
        <begin position="1"/>
        <end position="262"/>
    </location>
</feature>
<proteinExistence type="predicted"/>
<protein>
    <submittedName>
        <fullName evidence="2">Uncharacterized protein</fullName>
    </submittedName>
</protein>
<feature type="compositionally biased region" description="Pro residues" evidence="1">
    <location>
        <begin position="180"/>
        <end position="191"/>
    </location>
</feature>
<feature type="compositionally biased region" description="Polar residues" evidence="1">
    <location>
        <begin position="766"/>
        <end position="776"/>
    </location>
</feature>
<name>A0ABD3QLB8_9STRA</name>
<evidence type="ECO:0000313" key="2">
    <source>
        <dbReference type="EMBL" id="KAL3800887.1"/>
    </source>
</evidence>
<dbReference type="PANTHER" id="PTHR24216">
    <property type="entry name" value="PAXILLIN-RELATED"/>
    <property type="match status" value="1"/>
</dbReference>
<evidence type="ECO:0000256" key="1">
    <source>
        <dbReference type="SAM" id="MobiDB-lite"/>
    </source>
</evidence>
<accession>A0ABD3QLB8</accession>
<feature type="compositionally biased region" description="Low complexity" evidence="1">
    <location>
        <begin position="168"/>
        <end position="179"/>
    </location>
</feature>
<dbReference type="AlphaFoldDB" id="A0ABD3QLB8"/>
<feature type="region of interest" description="Disordered" evidence="1">
    <location>
        <begin position="690"/>
        <end position="885"/>
    </location>
</feature>
<feature type="compositionally biased region" description="Acidic residues" evidence="1">
    <location>
        <begin position="151"/>
        <end position="167"/>
    </location>
</feature>
<feature type="compositionally biased region" description="Basic and acidic residues" evidence="1">
    <location>
        <begin position="827"/>
        <end position="836"/>
    </location>
</feature>
<feature type="compositionally biased region" description="Pro residues" evidence="1">
    <location>
        <begin position="91"/>
        <end position="117"/>
    </location>
</feature>
<feature type="compositionally biased region" description="Acidic residues" evidence="1">
    <location>
        <begin position="55"/>
        <end position="72"/>
    </location>
</feature>
<dbReference type="EMBL" id="JALLAZ020000207">
    <property type="protein sequence ID" value="KAL3800887.1"/>
    <property type="molecule type" value="Genomic_DNA"/>
</dbReference>
<feature type="region of interest" description="Disordered" evidence="1">
    <location>
        <begin position="349"/>
        <end position="377"/>
    </location>
</feature>
<feature type="compositionally biased region" description="Acidic residues" evidence="1">
    <location>
        <begin position="837"/>
        <end position="870"/>
    </location>
</feature>
<evidence type="ECO:0000313" key="3">
    <source>
        <dbReference type="Proteomes" id="UP001530315"/>
    </source>
</evidence>
<dbReference type="PANTHER" id="PTHR24216:SF65">
    <property type="entry name" value="PAXILLIN-LIKE PROTEIN 1"/>
    <property type="match status" value="1"/>
</dbReference>
<gene>
    <name evidence="2" type="ORF">ACHAW5_002038</name>
</gene>
<feature type="compositionally biased region" description="Acidic residues" evidence="1">
    <location>
        <begin position="23"/>
        <end position="48"/>
    </location>
</feature>
<keyword evidence="3" id="KW-1185">Reference proteome</keyword>
<feature type="compositionally biased region" description="Low complexity" evidence="1">
    <location>
        <begin position="193"/>
        <end position="203"/>
    </location>
</feature>
<reference evidence="2 3" key="1">
    <citation type="submission" date="2024-10" db="EMBL/GenBank/DDBJ databases">
        <title>Updated reference genomes for cyclostephanoid diatoms.</title>
        <authorList>
            <person name="Roberts W.R."/>
            <person name="Alverson A.J."/>
        </authorList>
    </citation>
    <scope>NUCLEOTIDE SEQUENCE [LARGE SCALE GENOMIC DNA]</scope>
    <source>
        <strain evidence="2 3">AJA276-08</strain>
    </source>
</reference>
<comment type="caution">
    <text evidence="2">The sequence shown here is derived from an EMBL/GenBank/DDBJ whole genome shotgun (WGS) entry which is preliminary data.</text>
</comment>
<dbReference type="Proteomes" id="UP001530315">
    <property type="component" value="Unassembled WGS sequence"/>
</dbReference>
<feature type="compositionally biased region" description="Basic and acidic residues" evidence="1">
    <location>
        <begin position="777"/>
        <end position="802"/>
    </location>
</feature>
<feature type="compositionally biased region" description="Basic and acidic residues" evidence="1">
    <location>
        <begin position="235"/>
        <end position="246"/>
    </location>
</feature>
<sequence>MSAEVVAARGAAGREGGGGGSKDEEEEEDWDLEEDDDDIFNEDNDDDPTAVVVVDNDDDDDYDDAAGGDDDDGRPRSAAGRRPDRQQLPPTLIPGGPPPPSSSSSRRPPPPPPPPPTAAAKDDDDDDDDGGSGFHSDVDADVDADGGGGWSDDDYVDDDDDDDDVEVDGPAPSSSSAVPVPAPPPPPPPPRFTTMMTTSATTSPPVAHRTRSRGGPIPDARTGTRTRPRPPPSSYDEKNDDDHYDHDDDDDDNDKSETITPEQRMIHRALSAYVASLRDSDLISRLHRRLRDSSSSADAAAADLRAYYASRPGLRKYTLGVELDRMDYELVLRDGTVVRDDVDAVREHFGAGEDGERRRKGGIGKGTKAEEEEEGGAVTTEEVLVRSANQSLLADMLVALTCPEEDFLSREDDGEGAEGVEEEDVVVRGTGLVLSGPVLCMTSLAETCKFRIDLRCGVVEALCSLAVSVPCHHRGADDDDEVYNNGTDDDASGGRLVLARSVVSVRFRPGGDVVDDEPTVQYAVRSVTPLHAPDSASLRNAAVSLSRDQRLDDHAPILRDGTTSFDVVDDDDDDDDARDRYLLSRSLADSGMLVVSDQIDRLRGAARAKTTGFRSALRQLDGVTNVSSKLQGLGRFGLALPSAEEIEAAEREAAADVRYPPPPPLSAEFRFPRPADVVGNDPSIMLNVKSSQQKFSPPPPPPPPPPPLPPRFPPPPIPQQTETSSRPRPLIGGLLMSGLSRLAAAATNPDEPMAGRSGREDECVRTRSTPPTSSLHSSDDSRAPPTFYRREEHELHADDKQRGYTGHTQIAARQPPRQHTNPSLRTVVDEAGHDDMLDGENDGPTDDREEDAGWSDDEFDFEDGGDDDEQGEGKLEIAKKGTTGPPAEVILLMYYSLHPPPRPTIDHP</sequence>
<organism evidence="2 3">
    <name type="scientific">Stephanodiscus triporus</name>
    <dbReference type="NCBI Taxonomy" id="2934178"/>
    <lineage>
        <taxon>Eukaryota</taxon>
        <taxon>Sar</taxon>
        <taxon>Stramenopiles</taxon>
        <taxon>Ochrophyta</taxon>
        <taxon>Bacillariophyta</taxon>
        <taxon>Coscinodiscophyceae</taxon>
        <taxon>Thalassiosirophycidae</taxon>
        <taxon>Stephanodiscales</taxon>
        <taxon>Stephanodiscaceae</taxon>
        <taxon>Stephanodiscus</taxon>
    </lineage>
</organism>
<feature type="compositionally biased region" description="Pro residues" evidence="1">
    <location>
        <begin position="696"/>
        <end position="718"/>
    </location>
</feature>